<evidence type="ECO:0000256" key="1">
    <source>
        <dbReference type="ARBA" id="ARBA00022581"/>
    </source>
</evidence>
<feature type="compositionally biased region" description="Pro residues" evidence="2">
    <location>
        <begin position="257"/>
        <end position="274"/>
    </location>
</feature>
<protein>
    <submittedName>
        <fullName evidence="3">Uncharacterized protein</fullName>
    </submittedName>
</protein>
<dbReference type="PANTHER" id="PTHR13037">
    <property type="entry name" value="FORMIN"/>
    <property type="match status" value="1"/>
</dbReference>
<feature type="region of interest" description="Disordered" evidence="2">
    <location>
        <begin position="65"/>
        <end position="163"/>
    </location>
</feature>
<accession>A0A9N8EQE8</accession>
<feature type="compositionally biased region" description="Polar residues" evidence="2">
    <location>
        <begin position="9"/>
        <end position="19"/>
    </location>
</feature>
<feature type="region of interest" description="Disordered" evidence="2">
    <location>
        <begin position="1"/>
        <end position="23"/>
    </location>
</feature>
<organism evidence="3 4">
    <name type="scientific">Seminavis robusta</name>
    <dbReference type="NCBI Taxonomy" id="568900"/>
    <lineage>
        <taxon>Eukaryota</taxon>
        <taxon>Sar</taxon>
        <taxon>Stramenopiles</taxon>
        <taxon>Ochrophyta</taxon>
        <taxon>Bacillariophyta</taxon>
        <taxon>Bacillariophyceae</taxon>
        <taxon>Bacillariophycidae</taxon>
        <taxon>Naviculales</taxon>
        <taxon>Naviculaceae</taxon>
        <taxon>Seminavis</taxon>
    </lineage>
</organism>
<feature type="region of interest" description="Disordered" evidence="2">
    <location>
        <begin position="389"/>
        <end position="410"/>
    </location>
</feature>
<feature type="compositionally biased region" description="Pro residues" evidence="2">
    <location>
        <begin position="121"/>
        <end position="143"/>
    </location>
</feature>
<keyword evidence="1" id="KW-0945">Host-virus interaction</keyword>
<comment type="caution">
    <text evidence="3">The sequence shown here is derived from an EMBL/GenBank/DDBJ whole genome shotgun (WGS) entry which is preliminary data.</text>
</comment>
<sequence>MSEEETAQFLPTSTTADNSDGTEEASTAHHKLFKATIWLIVLGTVVVLANVLDIEETSATLSNLLQESPKPEGKSKKRYYYTPSKKNSSNATLQSTTPESISEPPPPAPEVPAAAETTPATPNPTHPPATPQPTEPVPPPPAPADECSKLPAPTDGTCAAANPSTLDEGVRHQELYAGWYSLNNDGCCQDFCRWVGSSGSGGDPSMAIKHKKSYWSCRPAGYTACTYFEGFGDSFNFVKCKRQGVPAASKPKQTAEPVPPPPAPEPVVPAPAPEPVPVPGPPGLTGECSKLPAPTDDTCAAANPSTLDEGVRHQELYAGWYSLNNDGCCQDFCRWVGSSGSGGDPSMGTKHKKSYWSCRPAGYTACTYFEGFGDSFNFVKCKRQGVPAASNPEQKAEPVPPPPAPEPVVPAPAPEPVQGPAVPAGECSKLPAPTDGTCAAANPSTVDPGVHNQDAIAGWYSLNNDGCCQDYCRWVGNGGQGGDPRIKVTHGDAFWSCRPAGYTACPYFQGFGGTFNFAKCVSQGLAAPPGVDLSVPRLWIHVLNWSEGMAAWRLSVEEVLTAAKAMNGTFVEPCVNSGRLQSCAVFPGTPGARLGHLVNLEELKKFHPYIVSWEEFVAATGYDNSHRQSPHYFHACFEKYPCTDGDSEVPPTFRQYTVKVMEDAAKAGQQGTSILEIASYRKQALVRFQYRGRPLKDIIPNTQGLISRAGFPPSAYQRVEEMLEKLNIPKGSRWAAIQWRPEIAGLDYIKCAESILWARDHISHRDNIPETNFILMSPLSNMKGLQWGGVKHMAEANQETSYPSLNMLLDAGFKKLEQTFGADLPDGGLLAIYDFILGQTATSFTTCSGCSAASYCSQCNYQGAASQFVLDIRGQYQKANEGTESCWPHGV</sequence>
<evidence type="ECO:0000256" key="2">
    <source>
        <dbReference type="SAM" id="MobiDB-lite"/>
    </source>
</evidence>
<dbReference type="PRINTS" id="PR01217">
    <property type="entry name" value="PRICHEXTENSN"/>
</dbReference>
<dbReference type="AlphaFoldDB" id="A0A9N8EQE8"/>
<gene>
    <name evidence="3" type="ORF">SEMRO_1665_G289570.1</name>
</gene>
<dbReference type="OrthoDB" id="52255at2759"/>
<dbReference type="EMBL" id="CAICTM010001663">
    <property type="protein sequence ID" value="CAB9525347.1"/>
    <property type="molecule type" value="Genomic_DNA"/>
</dbReference>
<evidence type="ECO:0000313" key="3">
    <source>
        <dbReference type="EMBL" id="CAB9525347.1"/>
    </source>
</evidence>
<evidence type="ECO:0000313" key="4">
    <source>
        <dbReference type="Proteomes" id="UP001153069"/>
    </source>
</evidence>
<feature type="compositionally biased region" description="Pro residues" evidence="2">
    <location>
        <begin position="398"/>
        <end position="410"/>
    </location>
</feature>
<dbReference type="PANTHER" id="PTHR13037:SF24">
    <property type="entry name" value="POLYCOMB PROTEIN PCL-RELATED"/>
    <property type="match status" value="1"/>
</dbReference>
<reference evidence="3" key="1">
    <citation type="submission" date="2020-06" db="EMBL/GenBank/DDBJ databases">
        <authorList>
            <consortium name="Plant Systems Biology data submission"/>
        </authorList>
    </citation>
    <scope>NUCLEOTIDE SEQUENCE</scope>
    <source>
        <strain evidence="3">D6</strain>
    </source>
</reference>
<keyword evidence="4" id="KW-1185">Reference proteome</keyword>
<proteinExistence type="predicted"/>
<name>A0A9N8EQE8_9STRA</name>
<feature type="region of interest" description="Disordered" evidence="2">
    <location>
        <begin position="248"/>
        <end position="274"/>
    </location>
</feature>
<dbReference type="Proteomes" id="UP001153069">
    <property type="component" value="Unassembled WGS sequence"/>
</dbReference>
<feature type="compositionally biased region" description="Polar residues" evidence="2">
    <location>
        <begin position="84"/>
        <end position="95"/>
    </location>
</feature>
<feature type="compositionally biased region" description="Low complexity" evidence="2">
    <location>
        <begin position="111"/>
        <end position="120"/>
    </location>
</feature>